<organism evidence="1 2">
    <name type="scientific">Candidatus Chromulinivorax destructor</name>
    <dbReference type="NCBI Taxonomy" id="2066483"/>
    <lineage>
        <taxon>Bacteria</taxon>
        <taxon>Candidatus Babelota</taxon>
        <taxon>Candidatus Babeliae</taxon>
        <taxon>Candidatus Babeliales</taxon>
        <taxon>Candidatus Chromulinivoraceae</taxon>
        <taxon>Candidatus Chromulinivorax</taxon>
    </lineage>
</organism>
<dbReference type="KEGG" id="cdes:C0J27_00125"/>
<sequence length="199" mass="22895">MQIDKKNVQASPPPLFKEVVAVACHVVELEVEPVAMSLPEHHHNVVYHSYLRDCCQGVNHQCSQCIQGCSNEYRYVQESCHACNKKWYCKLACMKNCCCPDNDDTRPHICIRLCCQPYQLIQCQEGYYNNCCYVNCCFNPCDRLDSCFFRQSCTGRLDEHPDVYCCLKDEENYLISCLCITPMMPCIIPVIIVSQCCLT</sequence>
<evidence type="ECO:0000313" key="2">
    <source>
        <dbReference type="Proteomes" id="UP000254834"/>
    </source>
</evidence>
<evidence type="ECO:0000313" key="1">
    <source>
        <dbReference type="EMBL" id="AXK60157.1"/>
    </source>
</evidence>
<reference evidence="1 2" key="1">
    <citation type="submission" date="2017-12" db="EMBL/GenBank/DDBJ databases">
        <title>Chromulinavorax destructans is a abundant pathogen of dominant heterotrophic picoflagllates.</title>
        <authorList>
            <person name="Deeg C.M."/>
            <person name="Zimmer M."/>
            <person name="Suttle C.A."/>
        </authorList>
    </citation>
    <scope>NUCLEOTIDE SEQUENCE [LARGE SCALE GENOMIC DNA]</scope>
    <source>
        <strain evidence="1 2">SeV1</strain>
    </source>
</reference>
<dbReference type="Proteomes" id="UP000254834">
    <property type="component" value="Chromosome"/>
</dbReference>
<gene>
    <name evidence="1" type="ORF">C0J27_00125</name>
</gene>
<keyword evidence="2" id="KW-1185">Reference proteome</keyword>
<accession>A0A345ZA40</accession>
<dbReference type="RefSeq" id="WP_115585172.1">
    <property type="nucleotide sequence ID" value="NZ_CP025544.1"/>
</dbReference>
<proteinExistence type="predicted"/>
<dbReference type="EMBL" id="CP025544">
    <property type="protein sequence ID" value="AXK60157.1"/>
    <property type="molecule type" value="Genomic_DNA"/>
</dbReference>
<dbReference type="AlphaFoldDB" id="A0A345ZA40"/>
<protein>
    <submittedName>
        <fullName evidence="1">Uncharacterized protein</fullName>
    </submittedName>
</protein>
<name>A0A345ZA40_9BACT</name>